<feature type="transmembrane region" description="Helical" evidence="1">
    <location>
        <begin position="31"/>
        <end position="56"/>
    </location>
</feature>
<keyword evidence="1" id="KW-1133">Transmembrane helix</keyword>
<evidence type="ECO:0000256" key="1">
    <source>
        <dbReference type="SAM" id="Phobius"/>
    </source>
</evidence>
<evidence type="ECO:0000313" key="2">
    <source>
        <dbReference type="EMBL" id="KAH7529410.1"/>
    </source>
</evidence>
<gene>
    <name evidence="2" type="ORF">FEM48_Zijuj05G0181200</name>
</gene>
<protein>
    <submittedName>
        <fullName evidence="2">Uncharacterized protein</fullName>
    </submittedName>
</protein>
<dbReference type="Proteomes" id="UP000813462">
    <property type="component" value="Unassembled WGS sequence"/>
</dbReference>
<keyword evidence="1" id="KW-0812">Transmembrane</keyword>
<organism evidence="2 3">
    <name type="scientific">Ziziphus jujuba var. spinosa</name>
    <dbReference type="NCBI Taxonomy" id="714518"/>
    <lineage>
        <taxon>Eukaryota</taxon>
        <taxon>Viridiplantae</taxon>
        <taxon>Streptophyta</taxon>
        <taxon>Embryophyta</taxon>
        <taxon>Tracheophyta</taxon>
        <taxon>Spermatophyta</taxon>
        <taxon>Magnoliopsida</taxon>
        <taxon>eudicotyledons</taxon>
        <taxon>Gunneridae</taxon>
        <taxon>Pentapetalae</taxon>
        <taxon>rosids</taxon>
        <taxon>fabids</taxon>
        <taxon>Rosales</taxon>
        <taxon>Rhamnaceae</taxon>
        <taxon>Paliureae</taxon>
        <taxon>Ziziphus</taxon>
    </lineage>
</organism>
<accession>A0A978VGC1</accession>
<proteinExistence type="predicted"/>
<dbReference type="AlphaFoldDB" id="A0A978VGC1"/>
<reference evidence="2" key="1">
    <citation type="journal article" date="2021" name="Front. Plant Sci.">
        <title>Chromosome-Scale Genome Assembly for Chinese Sour Jujube and Insights Into Its Genome Evolution and Domestication Signature.</title>
        <authorList>
            <person name="Shen L.-Y."/>
            <person name="Luo H."/>
            <person name="Wang X.-L."/>
            <person name="Wang X.-M."/>
            <person name="Qiu X.-J."/>
            <person name="Liu H."/>
            <person name="Zhou S.-S."/>
            <person name="Jia K.-H."/>
            <person name="Nie S."/>
            <person name="Bao Y.-T."/>
            <person name="Zhang R.-G."/>
            <person name="Yun Q.-Z."/>
            <person name="Chai Y.-H."/>
            <person name="Lu J.-Y."/>
            <person name="Li Y."/>
            <person name="Zhao S.-W."/>
            <person name="Mao J.-F."/>
            <person name="Jia S.-G."/>
            <person name="Mao Y.-M."/>
        </authorList>
    </citation>
    <scope>NUCLEOTIDE SEQUENCE</scope>
    <source>
        <strain evidence="2">AT0</strain>
        <tissue evidence="2">Leaf</tissue>
    </source>
</reference>
<comment type="caution">
    <text evidence="2">The sequence shown here is derived from an EMBL/GenBank/DDBJ whole genome shotgun (WGS) entry which is preliminary data.</text>
</comment>
<sequence length="103" mass="12072">MQTINAQLLKPYRQHRAKLEDSYKVGFVNCFLVSVIAVLISSNMPIIPMSMFLFLYSNENRERKSSLNRIYLDLPISVFLRIHNDFEQIESQFMSELLGLSRL</sequence>
<evidence type="ECO:0000313" key="3">
    <source>
        <dbReference type="Proteomes" id="UP000813462"/>
    </source>
</evidence>
<name>A0A978VGC1_ZIZJJ</name>
<dbReference type="EMBL" id="JAEACU010000005">
    <property type="protein sequence ID" value="KAH7529410.1"/>
    <property type="molecule type" value="Genomic_DNA"/>
</dbReference>
<keyword evidence="1" id="KW-0472">Membrane</keyword>